<proteinExistence type="inferred from homology"/>
<comment type="similarity">
    <text evidence="2">Belongs to the ABC transporter superfamily.</text>
</comment>
<evidence type="ECO:0000256" key="5">
    <source>
        <dbReference type="ARBA" id="ARBA00022741"/>
    </source>
</evidence>
<accession>A0ABX2TJM1</accession>
<dbReference type="PANTHER" id="PTHR43297">
    <property type="entry name" value="OLIGOPEPTIDE TRANSPORT ATP-BINDING PROTEIN APPD"/>
    <property type="match status" value="1"/>
</dbReference>
<dbReference type="InterPro" id="IPR050388">
    <property type="entry name" value="ABC_Ni/Peptide_Import"/>
</dbReference>
<dbReference type="CDD" id="cd03257">
    <property type="entry name" value="ABC_NikE_OppD_transporters"/>
    <property type="match status" value="2"/>
</dbReference>
<gene>
    <name evidence="10" type="ORF">HND93_31925</name>
</gene>
<dbReference type="GO" id="GO:0005524">
    <property type="term" value="F:ATP binding"/>
    <property type="evidence" value="ECO:0007669"/>
    <property type="project" value="UniProtKB-KW"/>
</dbReference>
<dbReference type="NCBIfam" id="NF008453">
    <property type="entry name" value="PRK11308.1"/>
    <property type="match status" value="2"/>
</dbReference>
<dbReference type="Pfam" id="PF08352">
    <property type="entry name" value="oligo_HPY"/>
    <property type="match status" value="2"/>
</dbReference>
<evidence type="ECO:0000256" key="7">
    <source>
        <dbReference type="ARBA" id="ARBA00023136"/>
    </source>
</evidence>
<keyword evidence="5" id="KW-0547">Nucleotide-binding</keyword>
<evidence type="ECO:0000256" key="8">
    <source>
        <dbReference type="SAM" id="MobiDB-lite"/>
    </source>
</evidence>
<keyword evidence="11" id="KW-1185">Reference proteome</keyword>
<dbReference type="SMART" id="SM00382">
    <property type="entry name" value="AAA"/>
    <property type="match status" value="2"/>
</dbReference>
<protein>
    <submittedName>
        <fullName evidence="10">ABC transporter ATP-binding protein</fullName>
    </submittedName>
</protein>
<evidence type="ECO:0000259" key="9">
    <source>
        <dbReference type="PROSITE" id="PS50893"/>
    </source>
</evidence>
<dbReference type="NCBIfam" id="NF007739">
    <property type="entry name" value="PRK10419.1"/>
    <property type="match status" value="2"/>
</dbReference>
<comment type="subcellular location">
    <subcellularLocation>
        <location evidence="1">Cell inner membrane</location>
        <topology evidence="1">Peripheral membrane protein</topology>
    </subcellularLocation>
</comment>
<dbReference type="InterPro" id="IPR003439">
    <property type="entry name" value="ABC_transporter-like_ATP-bd"/>
</dbReference>
<dbReference type="Proteomes" id="UP000584642">
    <property type="component" value="Unassembled WGS sequence"/>
</dbReference>
<dbReference type="InterPro" id="IPR013563">
    <property type="entry name" value="Oligopep_ABC_C"/>
</dbReference>
<evidence type="ECO:0000256" key="4">
    <source>
        <dbReference type="ARBA" id="ARBA00022475"/>
    </source>
</evidence>
<dbReference type="InterPro" id="IPR003593">
    <property type="entry name" value="AAA+_ATPase"/>
</dbReference>
<name>A0ABX2TJM1_9PROT</name>
<reference evidence="10 11" key="1">
    <citation type="submission" date="2020-05" db="EMBL/GenBank/DDBJ databases">
        <title>Azospirillum oleiclasticum sp. nov, a nitrogen-fixing and heavy crude oil-emulsifying bacterium isolated from the crude oil of Yumen Oilfield.</title>
        <authorList>
            <person name="Wu D."/>
            <person name="Cai M."/>
            <person name="Zhang X."/>
        </authorList>
    </citation>
    <scope>NUCLEOTIDE SEQUENCE [LARGE SCALE GENOMIC DNA]</scope>
    <source>
        <strain evidence="10 11">ROY-1-1-2</strain>
    </source>
</reference>
<evidence type="ECO:0000313" key="10">
    <source>
        <dbReference type="EMBL" id="NYZ24339.1"/>
    </source>
</evidence>
<dbReference type="InterPro" id="IPR027417">
    <property type="entry name" value="P-loop_NTPase"/>
</dbReference>
<sequence length="592" mass="64769">MPENRLLEVRGLTVRFGSVVAVKDLSFHLDRGETLAIVGESGSGKSVTALAILRLIEYGSQGVIEAGEILFRRPDGSVVDLVRQPERVLRGIRGDAISMIFQEPLTSLNPVYTVGNQIAETLVLHRGISWDEAMETALEMLRKVRIPDPERRLRTYPHEMSGGMRQRVMIAMALACRPSILIADEPTTALDVTIQAQTLELMRQLQEEFGTAIILITHDMGVVAETADRVVVMCRSEFVEEGPVGRIFAAPQAEYTRLLLDAVPRLGSLADTPYPKPFPLPGAEAPAETAPPSDRPVLEVDGLVKRFPAAGGQVHAVESVSFTLSAGETLAVVGESGSGKSTVANLVMRLTEPTDGAIRLLGTDITGLSHRAMKPHRREMQMVFQDPYASLDPRRTVGDLVGEPMRIHRTESRATVRDRVAELFGLVGLSPDQMRRYPHQFSGGQRQRLCIARALALHPRLIIADEAVSALDVSIQAQIVNLMLDLQSRLGLSYLFISHDMAVVERVSHRVAVMHLGRIVEIGPRREVLANPRHSYTQRLLSAVPVADPAARGRRGRSLAVGDIPSPIHPQGYTPPPVRLRAAGPGHFVAEE</sequence>
<dbReference type="PROSITE" id="PS00211">
    <property type="entry name" value="ABC_TRANSPORTER_1"/>
    <property type="match status" value="2"/>
</dbReference>
<dbReference type="SUPFAM" id="SSF52540">
    <property type="entry name" value="P-loop containing nucleoside triphosphate hydrolases"/>
    <property type="match status" value="2"/>
</dbReference>
<evidence type="ECO:0000313" key="11">
    <source>
        <dbReference type="Proteomes" id="UP000584642"/>
    </source>
</evidence>
<dbReference type="PROSITE" id="PS50893">
    <property type="entry name" value="ABC_TRANSPORTER_2"/>
    <property type="match status" value="2"/>
</dbReference>
<evidence type="ECO:0000256" key="3">
    <source>
        <dbReference type="ARBA" id="ARBA00022448"/>
    </source>
</evidence>
<feature type="domain" description="ABC transporter" evidence="9">
    <location>
        <begin position="298"/>
        <end position="541"/>
    </location>
</feature>
<feature type="domain" description="ABC transporter" evidence="9">
    <location>
        <begin position="7"/>
        <end position="260"/>
    </location>
</feature>
<keyword evidence="6 10" id="KW-0067">ATP-binding</keyword>
<dbReference type="Pfam" id="PF00005">
    <property type="entry name" value="ABC_tran"/>
    <property type="match status" value="2"/>
</dbReference>
<dbReference type="InterPro" id="IPR017871">
    <property type="entry name" value="ABC_transporter-like_CS"/>
</dbReference>
<evidence type="ECO:0000256" key="1">
    <source>
        <dbReference type="ARBA" id="ARBA00004417"/>
    </source>
</evidence>
<dbReference type="EMBL" id="JABFDB010000039">
    <property type="protein sequence ID" value="NYZ24339.1"/>
    <property type="molecule type" value="Genomic_DNA"/>
</dbReference>
<comment type="caution">
    <text evidence="10">The sequence shown here is derived from an EMBL/GenBank/DDBJ whole genome shotgun (WGS) entry which is preliminary data.</text>
</comment>
<keyword evidence="7" id="KW-0472">Membrane</keyword>
<dbReference type="Gene3D" id="3.40.50.300">
    <property type="entry name" value="P-loop containing nucleotide triphosphate hydrolases"/>
    <property type="match status" value="2"/>
</dbReference>
<evidence type="ECO:0000256" key="2">
    <source>
        <dbReference type="ARBA" id="ARBA00005417"/>
    </source>
</evidence>
<keyword evidence="4" id="KW-1003">Cell membrane</keyword>
<keyword evidence="3" id="KW-0813">Transport</keyword>
<feature type="region of interest" description="Disordered" evidence="8">
    <location>
        <begin position="559"/>
        <end position="579"/>
    </location>
</feature>
<organism evidence="10 11">
    <name type="scientific">Azospirillum oleiclasticum</name>
    <dbReference type="NCBI Taxonomy" id="2735135"/>
    <lineage>
        <taxon>Bacteria</taxon>
        <taxon>Pseudomonadati</taxon>
        <taxon>Pseudomonadota</taxon>
        <taxon>Alphaproteobacteria</taxon>
        <taxon>Rhodospirillales</taxon>
        <taxon>Azospirillaceae</taxon>
        <taxon>Azospirillum</taxon>
    </lineage>
</organism>
<dbReference type="PANTHER" id="PTHR43297:SF2">
    <property type="entry name" value="DIPEPTIDE TRANSPORT ATP-BINDING PROTEIN DPPD"/>
    <property type="match status" value="1"/>
</dbReference>
<evidence type="ECO:0000256" key="6">
    <source>
        <dbReference type="ARBA" id="ARBA00022840"/>
    </source>
</evidence>